<name>L8PKK5_STRVR</name>
<dbReference type="EMBL" id="AMLP01000102">
    <property type="protein sequence ID" value="ELS55907.1"/>
    <property type="molecule type" value="Genomic_DNA"/>
</dbReference>
<organism evidence="1 2">
    <name type="scientific">Streptomyces viridochromogenes Tue57</name>
    <dbReference type="NCBI Taxonomy" id="1160705"/>
    <lineage>
        <taxon>Bacteria</taxon>
        <taxon>Bacillati</taxon>
        <taxon>Actinomycetota</taxon>
        <taxon>Actinomycetes</taxon>
        <taxon>Kitasatosporales</taxon>
        <taxon>Streptomycetaceae</taxon>
        <taxon>Streptomyces</taxon>
    </lineage>
</organism>
<dbReference type="AlphaFoldDB" id="L8PKK5"/>
<sequence>MGLATTALGHVLATAEQPFTATSSGRSAIEYLARAAQHATAAVAQLTTALAVAAEYQRIDAQPDPLTGDRGPRAPVRREALDRHMASAVDRLALAEAACHSTAALLADAARPLIRPATAYSTPPLPTAVASRAR</sequence>
<proteinExistence type="predicted"/>
<evidence type="ECO:0000313" key="2">
    <source>
        <dbReference type="Proteomes" id="UP000011205"/>
    </source>
</evidence>
<gene>
    <name evidence="1" type="ORF">STVIR_3252</name>
</gene>
<dbReference type="Proteomes" id="UP000011205">
    <property type="component" value="Unassembled WGS sequence"/>
</dbReference>
<reference evidence="1 2" key="1">
    <citation type="journal article" date="2013" name="Genome Announc.">
        <title>Draft Genome Sequence of Streptomyces viridochromogenes Strain Tu57, Producer of Avilamycin.</title>
        <authorList>
            <person name="Gruning B.A."/>
            <person name="Erxleben A."/>
            <person name="Hahnlein A."/>
            <person name="Gunther S."/>
        </authorList>
    </citation>
    <scope>NUCLEOTIDE SEQUENCE [LARGE SCALE GENOMIC DNA]</scope>
    <source>
        <strain evidence="1 2">Tue57</strain>
    </source>
</reference>
<dbReference type="PATRIC" id="fig|1160705.3.peg.3227"/>
<comment type="caution">
    <text evidence="1">The sequence shown here is derived from an EMBL/GenBank/DDBJ whole genome shotgun (WGS) entry which is preliminary data.</text>
</comment>
<accession>L8PKK5</accession>
<evidence type="ECO:0000313" key="1">
    <source>
        <dbReference type="EMBL" id="ELS55907.1"/>
    </source>
</evidence>
<protein>
    <submittedName>
        <fullName evidence="1">Uncharacterized protein</fullName>
    </submittedName>
</protein>